<feature type="domain" description="Cch helix turn helix" evidence="2">
    <location>
        <begin position="500"/>
        <end position="579"/>
    </location>
</feature>
<name>A0A8S5LVV9_9CAUD</name>
<keyword evidence="3" id="KW-0067">ATP-binding</keyword>
<dbReference type="InterPro" id="IPR040538">
    <property type="entry name" value="Cch_HTH"/>
</dbReference>
<proteinExistence type="predicted"/>
<protein>
    <submittedName>
        <fullName evidence="3">Active helicase ring shaped helicase</fullName>
    </submittedName>
</protein>
<feature type="domain" description="DUF927" evidence="1">
    <location>
        <begin position="108"/>
        <end position="367"/>
    </location>
</feature>
<evidence type="ECO:0000313" key="3">
    <source>
        <dbReference type="EMBL" id="DAD74169.1"/>
    </source>
</evidence>
<dbReference type="GO" id="GO:0004386">
    <property type="term" value="F:helicase activity"/>
    <property type="evidence" value="ECO:0007669"/>
    <property type="project" value="UniProtKB-KW"/>
</dbReference>
<evidence type="ECO:0000259" key="2">
    <source>
        <dbReference type="Pfam" id="PF18662"/>
    </source>
</evidence>
<keyword evidence="3" id="KW-0378">Hydrolase</keyword>
<keyword evidence="3" id="KW-0547">Nucleotide-binding</keyword>
<dbReference type="Pfam" id="PF18662">
    <property type="entry name" value="HTH_56"/>
    <property type="match status" value="1"/>
</dbReference>
<dbReference type="Pfam" id="PF06048">
    <property type="entry name" value="DUF927"/>
    <property type="match status" value="1"/>
</dbReference>
<sequence length="609" mass="69192">MQQINIKHYTAEEYQFSEEPYEFLLSLSDFQRSACLNIMADNAKKDCKITNFKTMYREYCKDRKHKTVEVSTNNNVTNFDDQPLELDCGSYKADDFGIVSFTENGVITVCVHPIMPVKRLTNIDTLTEKLELAFRKGRKWKSVVVDKKTIASKTAIIALADLGIAVTSENGAYMVKYLHDIENYNYERIPEYNSVGRLGWIDGEGFAPYVENLVFDGDGNFKTFFESVKEKGSYDTWLHLCKQIRRTSLYGRIVLAASFSSVLVKPMNCLPFFVHLWGGTEVGKTVGLMLATSVWANPEPGRFMHTFNSTAVGREKSAAFVNSMPLIMDELQIVSDKKQFDKDIYMLSEGAGKTRGNKTGGVDKTPTWANCIITSGEMPITTASSGGGAVNRIIEIECKEKLFGDPREVADTVRANYGFAGKRFVEWLEEESNIDRAKDIFNNYRKMLSDTEVTEKQTMAISLILTADKIITEILFKDNNALKVSEVAEFLKTRSEVSQNERALEYIKDYISINSMRFEQDIDDNKGEVWGVINDDYICIIRAVFNRICDESGFNPQALLSWLKQNKKIEFSKGYTKTKKIRGEPVSCVWLIKEKEEEEVGDLDKDCPF</sequence>
<dbReference type="EMBL" id="BK014753">
    <property type="protein sequence ID" value="DAD74169.1"/>
    <property type="molecule type" value="Genomic_DNA"/>
</dbReference>
<organism evidence="3">
    <name type="scientific">Myoviridae sp. ctplG2</name>
    <dbReference type="NCBI Taxonomy" id="2826700"/>
    <lineage>
        <taxon>Viruses</taxon>
        <taxon>Duplodnaviria</taxon>
        <taxon>Heunggongvirae</taxon>
        <taxon>Uroviricota</taxon>
        <taxon>Caudoviricetes</taxon>
    </lineage>
</organism>
<accession>A0A8S5LVV9</accession>
<evidence type="ECO:0000259" key="1">
    <source>
        <dbReference type="Pfam" id="PF06048"/>
    </source>
</evidence>
<keyword evidence="3" id="KW-0347">Helicase</keyword>
<reference evidence="3" key="1">
    <citation type="journal article" date="2021" name="Proc. Natl. Acad. Sci. U.S.A.">
        <title>A Catalog of Tens of Thousands of Viruses from Human Metagenomes Reveals Hidden Associations with Chronic Diseases.</title>
        <authorList>
            <person name="Tisza M.J."/>
            <person name="Buck C.B."/>
        </authorList>
    </citation>
    <scope>NUCLEOTIDE SEQUENCE</scope>
    <source>
        <strain evidence="3">CtplG2</strain>
    </source>
</reference>
<dbReference type="InterPro" id="IPR009270">
    <property type="entry name" value="DUF927"/>
</dbReference>